<dbReference type="InterPro" id="IPR014562">
    <property type="entry name" value="UCP030959_TPR_rpt-cont"/>
</dbReference>
<protein>
    <submittedName>
        <fullName evidence="1">Uncharacterized protein</fullName>
    </submittedName>
</protein>
<dbReference type="InterPro" id="IPR011990">
    <property type="entry name" value="TPR-like_helical_dom_sf"/>
</dbReference>
<dbReference type="EMBL" id="JAKKDU010000016">
    <property type="protein sequence ID" value="MCF7569203.1"/>
    <property type="molecule type" value="Genomic_DNA"/>
</dbReference>
<keyword evidence="2" id="KW-1185">Reference proteome</keyword>
<dbReference type="SUPFAM" id="SSF48452">
    <property type="entry name" value="TPR-like"/>
    <property type="match status" value="1"/>
</dbReference>
<dbReference type="Pfam" id="PF13181">
    <property type="entry name" value="TPR_8"/>
    <property type="match status" value="1"/>
</dbReference>
<reference evidence="1" key="1">
    <citation type="submission" date="2022-01" db="EMBL/GenBank/DDBJ databases">
        <title>Draft genome sequence of Sabulilitoribacter arenilitoris KCTC 52401.</title>
        <authorList>
            <person name="Oh J.-S."/>
        </authorList>
    </citation>
    <scope>NUCLEOTIDE SEQUENCE</scope>
    <source>
        <strain evidence="1">HMF6543</strain>
    </source>
</reference>
<dbReference type="Gene3D" id="1.25.40.10">
    <property type="entry name" value="Tetratricopeptide repeat domain"/>
    <property type="match status" value="1"/>
</dbReference>
<dbReference type="InterPro" id="IPR019734">
    <property type="entry name" value="TPR_rpt"/>
</dbReference>
<gene>
    <name evidence="1" type="ORF">L3X37_12640</name>
</gene>
<dbReference type="RefSeq" id="WP_237240537.1">
    <property type="nucleotide sequence ID" value="NZ_JAKKDU010000016.1"/>
</dbReference>
<sequence length="212" mass="25124">MFVPIIGSIIYLITQVYNKRDAEKITSEITHIINPTKKIKDLEKQLQFSKTYQNRFNLADAFLEIKDYNNAIPHYLEAIEGNMQNDFYVIKQLIEAYFNIKNFDNVILYAEKIKDHPEFKKSKSQFLYGLALEKLDKFEEAETNLRAIDIRYSFYNERFVLAKFLISRNKETEAKEILEEIYSESQHMTKPNKKLFRATIQDVEKLLASKNI</sequence>
<dbReference type="Proteomes" id="UP001199795">
    <property type="component" value="Unassembled WGS sequence"/>
</dbReference>
<organism evidence="1 2">
    <name type="scientific">Wocania arenilitoris</name>
    <dbReference type="NCBI Taxonomy" id="2044858"/>
    <lineage>
        <taxon>Bacteria</taxon>
        <taxon>Pseudomonadati</taxon>
        <taxon>Bacteroidota</taxon>
        <taxon>Flavobacteriia</taxon>
        <taxon>Flavobacteriales</taxon>
        <taxon>Flavobacteriaceae</taxon>
        <taxon>Wocania</taxon>
    </lineage>
</organism>
<evidence type="ECO:0000313" key="2">
    <source>
        <dbReference type="Proteomes" id="UP001199795"/>
    </source>
</evidence>
<accession>A0AAE3EPD5</accession>
<proteinExistence type="predicted"/>
<dbReference type="PIRSF" id="PIRSF030959">
    <property type="entry name" value="UCP030959"/>
    <property type="match status" value="1"/>
</dbReference>
<comment type="caution">
    <text evidence="1">The sequence shown here is derived from an EMBL/GenBank/DDBJ whole genome shotgun (WGS) entry which is preliminary data.</text>
</comment>
<evidence type="ECO:0000313" key="1">
    <source>
        <dbReference type="EMBL" id="MCF7569203.1"/>
    </source>
</evidence>
<name>A0AAE3EPD5_9FLAO</name>
<dbReference type="AlphaFoldDB" id="A0AAE3EPD5"/>